<protein>
    <submittedName>
        <fullName evidence="1">Uncharacterized protein</fullName>
    </submittedName>
</protein>
<organism evidence="1 2">
    <name type="scientific">Clytia hemisphaerica</name>
    <dbReference type="NCBI Taxonomy" id="252671"/>
    <lineage>
        <taxon>Eukaryota</taxon>
        <taxon>Metazoa</taxon>
        <taxon>Cnidaria</taxon>
        <taxon>Hydrozoa</taxon>
        <taxon>Hydroidolina</taxon>
        <taxon>Leptothecata</taxon>
        <taxon>Obeliida</taxon>
        <taxon>Clytiidae</taxon>
        <taxon>Clytia</taxon>
    </lineage>
</organism>
<dbReference type="Proteomes" id="UP000594262">
    <property type="component" value="Unplaced"/>
</dbReference>
<accession>A0A7M5WU71</accession>
<keyword evidence="2" id="KW-1185">Reference proteome</keyword>
<sequence>SSSSGKIVVSSSSGKINKIVVPSASSGEIVVSSSSGKINKIVVPSASSGEIVVSSSSGKINKIVVPSASSGEIVVSSSSGKINKIVVPSALSGEIVVLSSSGKINSLLLSGKIVVPPLSGSSNVPWSGSANVLPSGSSNVLLPGFVVPLSANTPVYSTNASTPHQQYTTPSSCSSRMSFTPESTDYVVSSRSGGRFLQQSKDQKSTREKIDELSLELVRMRGVMEQQAKDINTIMTILKETTNRQPPMPVPGADTGIFITV</sequence>
<reference evidence="1" key="1">
    <citation type="submission" date="2021-01" db="UniProtKB">
        <authorList>
            <consortium name="EnsemblMetazoa"/>
        </authorList>
    </citation>
    <scope>IDENTIFICATION</scope>
</reference>
<evidence type="ECO:0000313" key="2">
    <source>
        <dbReference type="Proteomes" id="UP000594262"/>
    </source>
</evidence>
<dbReference type="SUPFAM" id="SSF50998">
    <property type="entry name" value="Quinoprotein alcohol dehydrogenase-like"/>
    <property type="match status" value="1"/>
</dbReference>
<dbReference type="AlphaFoldDB" id="A0A7M5WU71"/>
<name>A0A7M5WU71_9CNID</name>
<dbReference type="InterPro" id="IPR011047">
    <property type="entry name" value="Quinoprotein_ADH-like_sf"/>
</dbReference>
<proteinExistence type="predicted"/>
<dbReference type="EnsemblMetazoa" id="CLYHEMT013186.1">
    <property type="protein sequence ID" value="CLYHEMP013186.1"/>
    <property type="gene ID" value="CLYHEMG013186"/>
</dbReference>
<evidence type="ECO:0000313" key="1">
    <source>
        <dbReference type="EnsemblMetazoa" id="CLYHEMP013186.1"/>
    </source>
</evidence>